<dbReference type="OrthoDB" id="195155at2"/>
<dbReference type="AlphaFoldDB" id="A0A844AYQ6"/>
<proteinExistence type="predicted"/>
<organism evidence="1 2">
    <name type="scientific">Caenimonas koreensis DSM 17982</name>
    <dbReference type="NCBI Taxonomy" id="1121255"/>
    <lineage>
        <taxon>Bacteria</taxon>
        <taxon>Pseudomonadati</taxon>
        <taxon>Pseudomonadota</taxon>
        <taxon>Betaproteobacteria</taxon>
        <taxon>Burkholderiales</taxon>
        <taxon>Comamonadaceae</taxon>
        <taxon>Caenimonas</taxon>
    </lineage>
</organism>
<dbReference type="EMBL" id="WJBU01000020">
    <property type="protein sequence ID" value="MRD49174.1"/>
    <property type="molecule type" value="Genomic_DNA"/>
</dbReference>
<name>A0A844AYQ6_9BURK</name>
<dbReference type="RefSeq" id="WP_153586485.1">
    <property type="nucleotide sequence ID" value="NZ_WJBU01000020.1"/>
</dbReference>
<accession>A0A844AYQ6</accession>
<evidence type="ECO:0000313" key="2">
    <source>
        <dbReference type="Proteomes" id="UP000487350"/>
    </source>
</evidence>
<gene>
    <name evidence="1" type="ORF">GHT07_18005</name>
</gene>
<sequence>MKTVVFQSYRTHNVAPWITTCMGTVRSWAQSRGYDYEFVDDSLFDRVPAWFRDKAAGEMCPVTDYARLVVARELMAKGYERTVWVDADMVVFAPQRLTVDVTDSFAYCREVWLGIEADGTAKAWRGVNNSISIFVKGSVYLDFFIDAAERTAQNLDVIPKIAISTRFLSQLHKTLPFKLLKNVGLFSPQVMADIAKGTRVALPAYGSVMTEKLACANLCGSMVGEGKLQRVLVTDSDYEAVVARCLETRGAVVNRFIKESADA</sequence>
<evidence type="ECO:0008006" key="3">
    <source>
        <dbReference type="Google" id="ProtNLM"/>
    </source>
</evidence>
<dbReference type="Proteomes" id="UP000487350">
    <property type="component" value="Unassembled WGS sequence"/>
</dbReference>
<keyword evidence="2" id="KW-1185">Reference proteome</keyword>
<evidence type="ECO:0000313" key="1">
    <source>
        <dbReference type="EMBL" id="MRD49174.1"/>
    </source>
</evidence>
<protein>
    <recommendedName>
        <fullName evidence="3">Nucleotide-diphospho-sugar transferase</fullName>
    </recommendedName>
</protein>
<comment type="caution">
    <text evidence="1">The sequence shown here is derived from an EMBL/GenBank/DDBJ whole genome shotgun (WGS) entry which is preliminary data.</text>
</comment>
<reference evidence="1 2" key="1">
    <citation type="submission" date="2019-11" db="EMBL/GenBank/DDBJ databases">
        <title>Caenimonas koreensis gen. nov., sp. nov., isolated from activated sludge.</title>
        <authorList>
            <person name="Seung H.R."/>
        </authorList>
    </citation>
    <scope>NUCLEOTIDE SEQUENCE [LARGE SCALE GENOMIC DNA]</scope>
    <source>
        <strain evidence="1 2">EMB320</strain>
    </source>
</reference>